<protein>
    <submittedName>
        <fullName evidence="9">Peptide ABC transporter ATP-binding protein</fullName>
    </submittedName>
</protein>
<dbReference type="Proteomes" id="UP000051888">
    <property type="component" value="Unassembled WGS sequence"/>
</dbReference>
<dbReference type="EMBL" id="LJJC01000004">
    <property type="protein sequence ID" value="KQL52899.1"/>
    <property type="molecule type" value="Genomic_DNA"/>
</dbReference>
<dbReference type="OrthoDB" id="9802264at2"/>
<evidence type="ECO:0000313" key="9">
    <source>
        <dbReference type="EMBL" id="KQL52899.1"/>
    </source>
</evidence>
<keyword evidence="4" id="KW-1003">Cell membrane</keyword>
<reference evidence="9 10" key="1">
    <citation type="submission" date="2015-09" db="EMBL/GenBank/DDBJ databases">
        <title>Genome sequencing project for genomic taxonomy and phylogenomics of Bacillus-like bacteria.</title>
        <authorList>
            <person name="Liu B."/>
            <person name="Wang J."/>
            <person name="Zhu Y."/>
            <person name="Liu G."/>
            <person name="Chen Q."/>
            <person name="Chen Z."/>
            <person name="Lan J."/>
            <person name="Che J."/>
            <person name="Ge C."/>
            <person name="Shi H."/>
            <person name="Pan Z."/>
            <person name="Liu X."/>
        </authorList>
    </citation>
    <scope>NUCLEOTIDE SEQUENCE [LARGE SCALE GENOMIC DNA]</scope>
    <source>
        <strain evidence="9 10">LMG 18435</strain>
    </source>
</reference>
<dbReference type="GO" id="GO:0016887">
    <property type="term" value="F:ATP hydrolysis activity"/>
    <property type="evidence" value="ECO:0007669"/>
    <property type="project" value="InterPro"/>
</dbReference>
<dbReference type="InterPro" id="IPR003593">
    <property type="entry name" value="AAA+_ATPase"/>
</dbReference>
<evidence type="ECO:0000256" key="6">
    <source>
        <dbReference type="ARBA" id="ARBA00022840"/>
    </source>
</evidence>
<dbReference type="PANTHER" id="PTHR43297:SF2">
    <property type="entry name" value="DIPEPTIDE TRANSPORT ATP-BINDING PROTEIN DPPD"/>
    <property type="match status" value="1"/>
</dbReference>
<keyword evidence="3" id="KW-0813">Transport</keyword>
<dbReference type="FunFam" id="3.40.50.300:FF:000016">
    <property type="entry name" value="Oligopeptide ABC transporter ATP-binding component"/>
    <property type="match status" value="1"/>
</dbReference>
<organism evidence="9 10">
    <name type="scientific">Heyndrickxia shackletonii</name>
    <dbReference type="NCBI Taxonomy" id="157838"/>
    <lineage>
        <taxon>Bacteria</taxon>
        <taxon>Bacillati</taxon>
        <taxon>Bacillota</taxon>
        <taxon>Bacilli</taxon>
        <taxon>Bacillales</taxon>
        <taxon>Bacillaceae</taxon>
        <taxon>Heyndrickxia</taxon>
    </lineage>
</organism>
<dbReference type="NCBIfam" id="TIGR01727">
    <property type="entry name" value="oligo_HPY"/>
    <property type="match status" value="1"/>
</dbReference>
<comment type="subcellular location">
    <subcellularLocation>
        <location evidence="1">Cell membrane</location>
        <topology evidence="1">Peripheral membrane protein</topology>
    </subcellularLocation>
</comment>
<name>A0A0Q3WVE8_9BACI</name>
<dbReference type="Gene3D" id="3.40.50.300">
    <property type="entry name" value="P-loop containing nucleotide triphosphate hydrolases"/>
    <property type="match status" value="1"/>
</dbReference>
<dbReference type="Pfam" id="PF00005">
    <property type="entry name" value="ABC_tran"/>
    <property type="match status" value="1"/>
</dbReference>
<evidence type="ECO:0000256" key="4">
    <source>
        <dbReference type="ARBA" id="ARBA00022475"/>
    </source>
</evidence>
<feature type="domain" description="ABC transporter" evidence="8">
    <location>
        <begin position="5"/>
        <end position="256"/>
    </location>
</feature>
<keyword evidence="5" id="KW-0547">Nucleotide-binding</keyword>
<dbReference type="STRING" id="157838.AN964_04805"/>
<dbReference type="GO" id="GO:0005886">
    <property type="term" value="C:plasma membrane"/>
    <property type="evidence" value="ECO:0007669"/>
    <property type="project" value="UniProtKB-SubCell"/>
</dbReference>
<dbReference type="AlphaFoldDB" id="A0A0Q3WVE8"/>
<dbReference type="PROSITE" id="PS50893">
    <property type="entry name" value="ABC_TRANSPORTER_2"/>
    <property type="match status" value="1"/>
</dbReference>
<dbReference type="GO" id="GO:0015833">
    <property type="term" value="P:peptide transport"/>
    <property type="evidence" value="ECO:0007669"/>
    <property type="project" value="InterPro"/>
</dbReference>
<keyword evidence="7" id="KW-0472">Membrane</keyword>
<evidence type="ECO:0000256" key="3">
    <source>
        <dbReference type="ARBA" id="ARBA00022448"/>
    </source>
</evidence>
<comment type="caution">
    <text evidence="9">The sequence shown here is derived from an EMBL/GenBank/DDBJ whole genome shotgun (WGS) entry which is preliminary data.</text>
</comment>
<dbReference type="InterPro" id="IPR013563">
    <property type="entry name" value="Oligopep_ABC_C"/>
</dbReference>
<gene>
    <name evidence="9" type="ORF">AN964_04805</name>
</gene>
<comment type="similarity">
    <text evidence="2">Belongs to the ABC transporter superfamily.</text>
</comment>
<evidence type="ECO:0000256" key="1">
    <source>
        <dbReference type="ARBA" id="ARBA00004202"/>
    </source>
</evidence>
<evidence type="ECO:0000256" key="7">
    <source>
        <dbReference type="ARBA" id="ARBA00023136"/>
    </source>
</evidence>
<dbReference type="PATRIC" id="fig|157838.3.peg.1067"/>
<dbReference type="PANTHER" id="PTHR43297">
    <property type="entry name" value="OLIGOPEPTIDE TRANSPORT ATP-BINDING PROTEIN APPD"/>
    <property type="match status" value="1"/>
</dbReference>
<evidence type="ECO:0000259" key="8">
    <source>
        <dbReference type="PROSITE" id="PS50893"/>
    </source>
</evidence>
<keyword evidence="10" id="KW-1185">Reference proteome</keyword>
<evidence type="ECO:0000313" key="10">
    <source>
        <dbReference type="Proteomes" id="UP000051888"/>
    </source>
</evidence>
<dbReference type="InterPro" id="IPR027417">
    <property type="entry name" value="P-loop_NTPase"/>
</dbReference>
<accession>A0A0Q3WVE8</accession>
<dbReference type="CDD" id="cd03257">
    <property type="entry name" value="ABC_NikE_OppD_transporters"/>
    <property type="match status" value="1"/>
</dbReference>
<dbReference type="GO" id="GO:0005524">
    <property type="term" value="F:ATP binding"/>
    <property type="evidence" value="ECO:0007669"/>
    <property type="project" value="UniProtKB-KW"/>
</dbReference>
<keyword evidence="6 9" id="KW-0067">ATP-binding</keyword>
<dbReference type="SMART" id="SM00382">
    <property type="entry name" value="AAA"/>
    <property type="match status" value="1"/>
</dbReference>
<evidence type="ECO:0000256" key="2">
    <source>
        <dbReference type="ARBA" id="ARBA00005417"/>
    </source>
</evidence>
<dbReference type="RefSeq" id="WP_055738606.1">
    <property type="nucleotide sequence ID" value="NZ_JAAIWL010000006.1"/>
</dbReference>
<sequence length="320" mass="35474">MEPLLEIENLKTYFFSKNSVTRAVDGVDIKVYPKQIVCIVGESGSGKSMTSLSIMGLVPKPKGKIVEGNITFNGSNLLKYTFKEMTEIRGNDISMIFQEPMTALNPVLKIGDQITEGYLRHNNTTKKEALNKAIEMLKFVGVPRASEIVNEYPHQLSGGLRQRVMIAMAMICQPKLLIADEPTTALDVTIQAQVLELMKKMRDDFGTSIMLVTHDLGVVAEISDYVVVMYAGQVVESTDADTLFQESLHPYTNGLMSAIPSITEDVETLYSIPGTVPDAANFPEGCRFADRCPIAQESCKKKMPELREIKPGHYVRCDII</sequence>
<dbReference type="InterPro" id="IPR003439">
    <property type="entry name" value="ABC_transporter-like_ATP-bd"/>
</dbReference>
<proteinExistence type="inferred from homology"/>
<dbReference type="SUPFAM" id="SSF52540">
    <property type="entry name" value="P-loop containing nucleoside triphosphate hydrolases"/>
    <property type="match status" value="1"/>
</dbReference>
<evidence type="ECO:0000256" key="5">
    <source>
        <dbReference type="ARBA" id="ARBA00022741"/>
    </source>
</evidence>
<dbReference type="Pfam" id="PF08352">
    <property type="entry name" value="oligo_HPY"/>
    <property type="match status" value="1"/>
</dbReference>
<dbReference type="InterPro" id="IPR050388">
    <property type="entry name" value="ABC_Ni/Peptide_Import"/>
</dbReference>